<keyword evidence="5" id="KW-1185">Reference proteome</keyword>
<gene>
    <name evidence="4" type="ORF">SAMN05421743_10872</name>
</gene>
<dbReference type="Proteomes" id="UP000198584">
    <property type="component" value="Unassembled WGS sequence"/>
</dbReference>
<accession>A0A1H4E0W5</accession>
<protein>
    <submittedName>
        <fullName evidence="4">3-dehydroquinate synthase II</fullName>
    </submittedName>
</protein>
<dbReference type="RefSeq" id="WP_093045052.1">
    <property type="nucleotide sequence ID" value="NZ_FNQR01000008.1"/>
</dbReference>
<keyword evidence="2" id="KW-0057">Aromatic amino acid biosynthesis</keyword>
<dbReference type="AlphaFoldDB" id="A0A1H4E0W5"/>
<dbReference type="PANTHER" id="PTHR33563:SF1">
    <property type="entry name" value="3-DEHYDROQUINATE SYNTHASE"/>
    <property type="match status" value="1"/>
</dbReference>
<dbReference type="Pfam" id="PF26558">
    <property type="entry name" value="DHQS_2nd"/>
    <property type="match status" value="1"/>
</dbReference>
<organism evidence="4 5">
    <name type="scientific">Thalassobacillus cyri</name>
    <dbReference type="NCBI Taxonomy" id="571932"/>
    <lineage>
        <taxon>Bacteria</taxon>
        <taxon>Bacillati</taxon>
        <taxon>Bacillota</taxon>
        <taxon>Bacilli</taxon>
        <taxon>Bacillales</taxon>
        <taxon>Bacillaceae</taxon>
        <taxon>Thalassobacillus</taxon>
    </lineage>
</organism>
<evidence type="ECO:0000313" key="4">
    <source>
        <dbReference type="EMBL" id="SEA78210.1"/>
    </source>
</evidence>
<evidence type="ECO:0000259" key="3">
    <source>
        <dbReference type="Pfam" id="PF26558"/>
    </source>
</evidence>
<name>A0A1H4E0W5_9BACI</name>
<dbReference type="STRING" id="571932.SAMN05421743_10872"/>
<dbReference type="InterPro" id="IPR002812">
    <property type="entry name" value="DHQS"/>
</dbReference>
<evidence type="ECO:0000256" key="1">
    <source>
        <dbReference type="ARBA" id="ARBA00022605"/>
    </source>
</evidence>
<sequence>MVHEARIEKEFLEVMKIEEVGEGMRVCLDFIDILQPQDGVYVGNTGYGYVKVLSENRESENYPPRPFRINCGSFHQYLYQENKTHYLHELNPGEKINVEGEQEERELSLGRVKIEKRPFVRVECQSEEGTVSVTLQKTTSVHVLEENKGEISMEDLEIGHRILCLKDKPGRHLGEQVDEVIVEK</sequence>
<dbReference type="OrthoDB" id="2043123at2"/>
<dbReference type="PANTHER" id="PTHR33563">
    <property type="match status" value="1"/>
</dbReference>
<evidence type="ECO:0000313" key="5">
    <source>
        <dbReference type="Proteomes" id="UP000198584"/>
    </source>
</evidence>
<dbReference type="GO" id="GO:0008652">
    <property type="term" value="P:amino acid biosynthetic process"/>
    <property type="evidence" value="ECO:0007669"/>
    <property type="project" value="UniProtKB-KW"/>
</dbReference>
<dbReference type="GO" id="GO:0009073">
    <property type="term" value="P:aromatic amino acid family biosynthetic process"/>
    <property type="evidence" value="ECO:0007669"/>
    <property type="project" value="UniProtKB-KW"/>
</dbReference>
<dbReference type="InterPro" id="IPR056179">
    <property type="entry name" value="DHQS_C"/>
</dbReference>
<feature type="domain" description="3-dehydroquinate synthase C-terminal" evidence="3">
    <location>
        <begin position="13"/>
        <end position="184"/>
    </location>
</feature>
<proteinExistence type="predicted"/>
<dbReference type="EMBL" id="FNQR01000008">
    <property type="protein sequence ID" value="SEA78210.1"/>
    <property type="molecule type" value="Genomic_DNA"/>
</dbReference>
<dbReference type="GO" id="GO:0003856">
    <property type="term" value="F:3-dehydroquinate synthase activity"/>
    <property type="evidence" value="ECO:0007669"/>
    <property type="project" value="InterPro"/>
</dbReference>
<keyword evidence="1" id="KW-0028">Amino-acid biosynthesis</keyword>
<evidence type="ECO:0000256" key="2">
    <source>
        <dbReference type="ARBA" id="ARBA00023141"/>
    </source>
</evidence>
<dbReference type="GO" id="GO:0016491">
    <property type="term" value="F:oxidoreductase activity"/>
    <property type="evidence" value="ECO:0007669"/>
    <property type="project" value="InterPro"/>
</dbReference>
<reference evidence="4 5" key="1">
    <citation type="submission" date="2016-10" db="EMBL/GenBank/DDBJ databases">
        <authorList>
            <person name="de Groot N.N."/>
        </authorList>
    </citation>
    <scope>NUCLEOTIDE SEQUENCE [LARGE SCALE GENOMIC DNA]</scope>
    <source>
        <strain evidence="4 5">CCM7597</strain>
    </source>
</reference>